<feature type="region of interest" description="Disordered" evidence="8">
    <location>
        <begin position="1"/>
        <end position="28"/>
    </location>
</feature>
<evidence type="ECO:0000313" key="10">
    <source>
        <dbReference type="EMBL" id="UZF87275.1"/>
    </source>
</evidence>
<evidence type="ECO:0000256" key="8">
    <source>
        <dbReference type="SAM" id="MobiDB-lite"/>
    </source>
</evidence>
<dbReference type="InterPro" id="IPR015881">
    <property type="entry name" value="ARHD_Rieske_2Fe_2S"/>
</dbReference>
<dbReference type="PANTHER" id="PTHR43756">
    <property type="entry name" value="CHOLINE MONOOXYGENASE, CHLOROPLASTIC"/>
    <property type="match status" value="1"/>
</dbReference>
<dbReference type="GO" id="GO:0016491">
    <property type="term" value="F:oxidoreductase activity"/>
    <property type="evidence" value="ECO:0007669"/>
    <property type="project" value="UniProtKB-KW"/>
</dbReference>
<evidence type="ECO:0000256" key="2">
    <source>
        <dbReference type="ARBA" id="ARBA00022714"/>
    </source>
</evidence>
<dbReference type="Gene3D" id="2.102.10.10">
    <property type="entry name" value="Rieske [2Fe-2S] iron-sulphur domain"/>
    <property type="match status" value="1"/>
</dbReference>
<evidence type="ECO:0000256" key="5">
    <source>
        <dbReference type="ARBA" id="ARBA00023004"/>
    </source>
</evidence>
<dbReference type="Pfam" id="PF00355">
    <property type="entry name" value="Rieske"/>
    <property type="match status" value="1"/>
</dbReference>
<keyword evidence="7" id="KW-0520">NAD</keyword>
<keyword evidence="5" id="KW-0408">Iron</keyword>
<reference evidence="10" key="1">
    <citation type="submission" date="2022-08" db="EMBL/GenBank/DDBJ databases">
        <title>Complete Genome Sequences of 2 Bosea sp. soil isolates.</title>
        <authorList>
            <person name="Alvarez Arevalo M."/>
            <person name="Sterndorff E.B."/>
            <person name="Faurdal D."/>
            <person name="Joergensen T.S."/>
            <person name="Weber T."/>
        </authorList>
    </citation>
    <scope>NUCLEOTIDE SEQUENCE</scope>
    <source>
        <strain evidence="10">NBC_00436</strain>
    </source>
</reference>
<evidence type="ECO:0000256" key="7">
    <source>
        <dbReference type="ARBA" id="ARBA00023027"/>
    </source>
</evidence>
<proteinExistence type="predicted"/>
<dbReference type="CDD" id="cd00680">
    <property type="entry name" value="RHO_alpha_C"/>
    <property type="match status" value="1"/>
</dbReference>
<dbReference type="InterPro" id="IPR017941">
    <property type="entry name" value="Rieske_2Fe-2S"/>
</dbReference>
<dbReference type="SUPFAM" id="SSF55961">
    <property type="entry name" value="Bet v1-like"/>
    <property type="match status" value="1"/>
</dbReference>
<protein>
    <submittedName>
        <fullName evidence="10">Rieske 2Fe-2S domain-containing protein</fullName>
    </submittedName>
</protein>
<dbReference type="AlphaFoldDB" id="A0A9E8A409"/>
<evidence type="ECO:0000256" key="4">
    <source>
        <dbReference type="ARBA" id="ARBA00023002"/>
    </source>
</evidence>
<dbReference type="InterPro" id="IPR001663">
    <property type="entry name" value="Rng_hydr_dOase-A"/>
</dbReference>
<dbReference type="GO" id="GO:0005506">
    <property type="term" value="F:iron ion binding"/>
    <property type="evidence" value="ECO:0007669"/>
    <property type="project" value="InterPro"/>
</dbReference>
<sequence>MSGAAVAGSKSLRHRRAMDTQPRIDDVLPPDMRERLNAARVDPKAFAAEREDLATCWTFLGFEHQLAATNDWFRTVLGGRSIVVQRFDRGIFAFENKCAHRGYPLRHEEKGNGPLLCGFHHWRYNHEGLALGIPNCVDMYGMSPRQLDARLKPVELAQAGGMIFGRFDDPDGPTLEAWLGPAFPILKHVSSFADRPVATVEYDVGAHWRYIHEITLDDYHIVAIHPSTFGKNGYIPVDGVHYEQIAAHSMYFRAGDAHSLQAMVQQCEAGELMPGRYRIIQIFPGLVISMVQALSYLGDGYWYAMVMHILPVAHDRSKIVVRSFRMPQPATDQAWRRLARWLAWPSIDRVFSYYARRVQTEDNVACEHLQRHAAADDPSPRLARHEERIGWFEEAYALAISGVRKGPFRWGG</sequence>
<dbReference type="EMBL" id="CP102774">
    <property type="protein sequence ID" value="UZF87275.1"/>
    <property type="molecule type" value="Genomic_DNA"/>
</dbReference>
<name>A0A9E8A409_9HYPH</name>
<keyword evidence="3" id="KW-0479">Metal-binding</keyword>
<dbReference type="Pfam" id="PF00848">
    <property type="entry name" value="Ring_hydroxyl_A"/>
    <property type="match status" value="1"/>
</dbReference>
<evidence type="ECO:0000259" key="9">
    <source>
        <dbReference type="PROSITE" id="PS51296"/>
    </source>
</evidence>
<keyword evidence="2" id="KW-0001">2Fe-2S</keyword>
<dbReference type="InterPro" id="IPR036922">
    <property type="entry name" value="Rieske_2Fe-2S_sf"/>
</dbReference>
<keyword evidence="4" id="KW-0560">Oxidoreductase</keyword>
<dbReference type="SUPFAM" id="SSF50022">
    <property type="entry name" value="ISP domain"/>
    <property type="match status" value="1"/>
</dbReference>
<accession>A0A9E8A409</accession>
<dbReference type="PROSITE" id="PS51296">
    <property type="entry name" value="RIESKE"/>
    <property type="match status" value="1"/>
</dbReference>
<dbReference type="PANTHER" id="PTHR43756:SF5">
    <property type="entry name" value="CHOLINE MONOOXYGENASE, CHLOROPLASTIC"/>
    <property type="match status" value="1"/>
</dbReference>
<feature type="domain" description="Rieske" evidence="9">
    <location>
        <begin position="57"/>
        <end position="165"/>
    </location>
</feature>
<gene>
    <name evidence="10" type="ORF">NWE54_00280</name>
</gene>
<dbReference type="InterPro" id="IPR015879">
    <property type="entry name" value="Ring_hydroxy_dOase_asu_C_dom"/>
</dbReference>
<comment type="cofactor">
    <cofactor evidence="1">
        <name>Fe cation</name>
        <dbReference type="ChEBI" id="CHEBI:24875"/>
    </cofactor>
</comment>
<organism evidence="10">
    <name type="scientific">Bosea sp. NBC_00436</name>
    <dbReference type="NCBI Taxonomy" id="2969620"/>
    <lineage>
        <taxon>Bacteria</taxon>
        <taxon>Pseudomonadati</taxon>
        <taxon>Pseudomonadota</taxon>
        <taxon>Alphaproteobacteria</taxon>
        <taxon>Hyphomicrobiales</taxon>
        <taxon>Boseaceae</taxon>
        <taxon>Bosea</taxon>
    </lineage>
</organism>
<dbReference type="GO" id="GO:0051537">
    <property type="term" value="F:2 iron, 2 sulfur cluster binding"/>
    <property type="evidence" value="ECO:0007669"/>
    <property type="project" value="UniProtKB-KW"/>
</dbReference>
<dbReference type="PROSITE" id="PS00570">
    <property type="entry name" value="RING_HYDROXYL_ALPHA"/>
    <property type="match status" value="1"/>
</dbReference>
<evidence type="ECO:0000256" key="6">
    <source>
        <dbReference type="ARBA" id="ARBA00023014"/>
    </source>
</evidence>
<dbReference type="Gene3D" id="3.90.380.10">
    <property type="entry name" value="Naphthalene 1,2-dioxygenase Alpha Subunit, Chain A, domain 1"/>
    <property type="match status" value="1"/>
</dbReference>
<keyword evidence="6" id="KW-0411">Iron-sulfur</keyword>
<evidence type="ECO:0000256" key="3">
    <source>
        <dbReference type="ARBA" id="ARBA00022723"/>
    </source>
</evidence>
<dbReference type="CDD" id="cd03469">
    <property type="entry name" value="Rieske_RO_Alpha_N"/>
    <property type="match status" value="1"/>
</dbReference>
<evidence type="ECO:0000256" key="1">
    <source>
        <dbReference type="ARBA" id="ARBA00001962"/>
    </source>
</evidence>